<evidence type="ECO:0000313" key="1">
    <source>
        <dbReference type="EMBL" id="ASO18729.1"/>
    </source>
</evidence>
<organism evidence="1 2">
    <name type="scientific">Actinoalloteichus hoggarensis</name>
    <dbReference type="NCBI Taxonomy" id="1470176"/>
    <lineage>
        <taxon>Bacteria</taxon>
        <taxon>Bacillati</taxon>
        <taxon>Actinomycetota</taxon>
        <taxon>Actinomycetes</taxon>
        <taxon>Pseudonocardiales</taxon>
        <taxon>Pseudonocardiaceae</taxon>
        <taxon>Actinoalloteichus</taxon>
    </lineage>
</organism>
<dbReference type="Proteomes" id="UP000204221">
    <property type="component" value="Chromosome"/>
</dbReference>
<dbReference type="RefSeq" id="WP_157736654.1">
    <property type="nucleotide sequence ID" value="NZ_CP022521.1"/>
</dbReference>
<name>A0A221VYX9_9PSEU</name>
<keyword evidence="2" id="KW-1185">Reference proteome</keyword>
<reference evidence="1 2" key="1">
    <citation type="submission" date="2017-07" db="EMBL/GenBank/DDBJ databases">
        <title>Complete genome sequence of Actinoalloteichus hoggarensis DSM 45943, type strain of Actinoalloteichus hoggarensis.</title>
        <authorList>
            <person name="Ruckert C."/>
            <person name="Nouioui I."/>
            <person name="Willmese J."/>
            <person name="van Wezel G."/>
            <person name="Klenk H.-P."/>
            <person name="Kalinowski J."/>
            <person name="Zotchev S.B."/>
        </authorList>
    </citation>
    <scope>NUCLEOTIDE SEQUENCE [LARGE SCALE GENOMIC DNA]</scope>
    <source>
        <strain evidence="1 2">DSM 45943</strain>
    </source>
</reference>
<dbReference type="AlphaFoldDB" id="A0A221VYX9"/>
<dbReference type="EMBL" id="CP022521">
    <property type="protein sequence ID" value="ASO18729.1"/>
    <property type="molecule type" value="Genomic_DNA"/>
</dbReference>
<proteinExistence type="predicted"/>
<gene>
    <name evidence="1" type="ORF">AHOG_05380</name>
</gene>
<dbReference type="OrthoDB" id="3674557at2"/>
<accession>A0A221VYX9</accession>
<dbReference type="KEGG" id="ahg:AHOG_05380"/>
<evidence type="ECO:0000313" key="2">
    <source>
        <dbReference type="Proteomes" id="UP000204221"/>
    </source>
</evidence>
<sequence length="301" mass="33676">MSLSMLESESDVLVPPTGDWLRDRVYDNPFLADRRALFERWLQDPTPREEIAERSGVSLGELLRSFNHTAPLSAPVPFAYRGVPFTVVAMEGVCDDIADGRFPLFGSPVTLRCYLGDPELLPQEMVEAADWNYMDAGRPGFLGYAYGVHYEGTLYLAGMQSDIAVRYAYLFQGRGETTDIRRGDEVVSGSAADLAARFGDHVPVLRRTFQRYWISVLLGASAAWARLRGDVTRLGLLQFPLTDEEDRRGTVVHRVYRELPERLGSPRRRVVVDGTSHSYAVAGFDEVVAHLGDRLRLAGDF</sequence>
<protein>
    <submittedName>
        <fullName evidence="1">Uncharacterized protein</fullName>
    </submittedName>
</protein>